<feature type="transmembrane region" description="Helical" evidence="7">
    <location>
        <begin position="58"/>
        <end position="76"/>
    </location>
</feature>
<comment type="similarity">
    <text evidence="2">Belongs to the purine permeases (TC 2.A.7.14) family.</text>
</comment>
<dbReference type="InterPro" id="IPR030182">
    <property type="entry name" value="PUP_plant"/>
</dbReference>
<evidence type="ECO:0000256" key="5">
    <source>
        <dbReference type="ARBA" id="ARBA00022989"/>
    </source>
</evidence>
<evidence type="ECO:0000313" key="8">
    <source>
        <dbReference type="EMBL" id="GMN62013.1"/>
    </source>
</evidence>
<dbReference type="GO" id="GO:0015211">
    <property type="term" value="F:purine nucleoside transmembrane transporter activity"/>
    <property type="evidence" value="ECO:0007669"/>
    <property type="project" value="InterPro"/>
</dbReference>
<evidence type="ECO:0000256" key="1">
    <source>
        <dbReference type="ARBA" id="ARBA00004370"/>
    </source>
</evidence>
<feature type="transmembrane region" description="Helical" evidence="7">
    <location>
        <begin position="152"/>
        <end position="175"/>
    </location>
</feature>
<dbReference type="EMBL" id="BTGU01000121">
    <property type="protein sequence ID" value="GMN62013.1"/>
    <property type="molecule type" value="Genomic_DNA"/>
</dbReference>
<keyword evidence="5 7" id="KW-1133">Transmembrane helix</keyword>
<evidence type="ECO:0000256" key="3">
    <source>
        <dbReference type="ARBA" id="ARBA00022448"/>
    </source>
</evidence>
<evidence type="ECO:0000256" key="4">
    <source>
        <dbReference type="ARBA" id="ARBA00022692"/>
    </source>
</evidence>
<gene>
    <name evidence="8" type="ORF">TIFTF001_031112</name>
</gene>
<dbReference type="GO" id="GO:0016020">
    <property type="term" value="C:membrane"/>
    <property type="evidence" value="ECO:0007669"/>
    <property type="project" value="UniProtKB-SubCell"/>
</dbReference>
<dbReference type="PANTHER" id="PTHR31376">
    <property type="entry name" value="OS09G0467300 PROTEIN-RELATED"/>
    <property type="match status" value="1"/>
</dbReference>
<dbReference type="GO" id="GO:0005345">
    <property type="term" value="F:purine nucleobase transmembrane transporter activity"/>
    <property type="evidence" value="ECO:0007669"/>
    <property type="project" value="UniProtKB-ARBA"/>
</dbReference>
<dbReference type="Pfam" id="PF16913">
    <property type="entry name" value="PUNUT"/>
    <property type="match status" value="1"/>
</dbReference>
<protein>
    <submittedName>
        <fullName evidence="8">Uncharacterized protein</fullName>
    </submittedName>
</protein>
<evidence type="ECO:0000256" key="7">
    <source>
        <dbReference type="SAM" id="Phobius"/>
    </source>
</evidence>
<reference evidence="8" key="1">
    <citation type="submission" date="2023-07" db="EMBL/GenBank/DDBJ databases">
        <title>draft genome sequence of fig (Ficus carica).</title>
        <authorList>
            <person name="Takahashi T."/>
            <person name="Nishimura K."/>
        </authorList>
    </citation>
    <scope>NUCLEOTIDE SEQUENCE</scope>
</reference>
<comment type="subcellular location">
    <subcellularLocation>
        <location evidence="1">Membrane</location>
    </subcellularLocation>
</comment>
<evidence type="ECO:0000256" key="6">
    <source>
        <dbReference type="ARBA" id="ARBA00023136"/>
    </source>
</evidence>
<dbReference type="Proteomes" id="UP001187192">
    <property type="component" value="Unassembled WGS sequence"/>
</dbReference>
<evidence type="ECO:0000313" key="9">
    <source>
        <dbReference type="Proteomes" id="UP001187192"/>
    </source>
</evidence>
<dbReference type="PANTHER" id="PTHR31376:SF2">
    <property type="entry name" value="PURINE PERMEASE 11-RELATED"/>
    <property type="match status" value="1"/>
</dbReference>
<feature type="transmembrane region" description="Helical" evidence="7">
    <location>
        <begin position="119"/>
        <end position="137"/>
    </location>
</feature>
<keyword evidence="4 7" id="KW-0812">Transmembrane</keyword>
<keyword evidence="9" id="KW-1185">Reference proteome</keyword>
<keyword evidence="6 7" id="KW-0472">Membrane</keyword>
<proteinExistence type="inferred from homology"/>
<feature type="transmembrane region" description="Helical" evidence="7">
    <location>
        <begin position="26"/>
        <end position="46"/>
    </location>
</feature>
<keyword evidence="3" id="KW-0813">Transport</keyword>
<name>A0AA88J0J5_FICCA</name>
<organism evidence="8 9">
    <name type="scientific">Ficus carica</name>
    <name type="common">Common fig</name>
    <dbReference type="NCBI Taxonomy" id="3494"/>
    <lineage>
        <taxon>Eukaryota</taxon>
        <taxon>Viridiplantae</taxon>
        <taxon>Streptophyta</taxon>
        <taxon>Embryophyta</taxon>
        <taxon>Tracheophyta</taxon>
        <taxon>Spermatophyta</taxon>
        <taxon>Magnoliopsida</taxon>
        <taxon>eudicotyledons</taxon>
        <taxon>Gunneridae</taxon>
        <taxon>Pentapetalae</taxon>
        <taxon>rosids</taxon>
        <taxon>fabids</taxon>
        <taxon>Rosales</taxon>
        <taxon>Moraceae</taxon>
        <taxon>Ficeae</taxon>
        <taxon>Ficus</taxon>
    </lineage>
</organism>
<evidence type="ECO:0000256" key="2">
    <source>
        <dbReference type="ARBA" id="ARBA00006213"/>
    </source>
</evidence>
<dbReference type="AlphaFoldDB" id="A0AA88J0J5"/>
<comment type="caution">
    <text evidence="8">The sequence shown here is derived from an EMBL/GenBank/DDBJ whole genome shotgun (WGS) entry which is preliminary data.</text>
</comment>
<accession>A0AA88J0J5</accession>
<feature type="transmembrane region" description="Helical" evidence="7">
    <location>
        <begin position="88"/>
        <end position="112"/>
    </location>
</feature>
<sequence>MNDMAGQPAGIKLGRYYYEQGGKNKWMIALSQTAGFPLLFIPLFLLPSSQNPPTSSTSPSAIVLASFYFVLGVLVASETMLFSHGLSYLSASTYSLFCATQSIFVAGFAYFINSQKFTVLILNSMVVLSLFVALVAVNDNSKGPTEVSNLKYFIGFVCTLRFCNSLSFSISYAAIFPKGFAKGNVLRGTGNANLYTIGIFGIFSLRECN</sequence>